<name>A0A9P6QXS4_9FUNG</name>
<evidence type="ECO:0000313" key="3">
    <source>
        <dbReference type="Proteomes" id="UP000823405"/>
    </source>
</evidence>
<keyword evidence="3" id="KW-1185">Reference proteome</keyword>
<proteinExistence type="predicted"/>
<comment type="caution">
    <text evidence="2">The sequence shown here is derived from an EMBL/GenBank/DDBJ whole genome shotgun (WGS) entry which is preliminary data.</text>
</comment>
<feature type="compositionally biased region" description="Acidic residues" evidence="1">
    <location>
        <begin position="91"/>
        <end position="114"/>
    </location>
</feature>
<evidence type="ECO:0000313" key="2">
    <source>
        <dbReference type="EMBL" id="KAG0303601.1"/>
    </source>
</evidence>
<dbReference type="Proteomes" id="UP000823405">
    <property type="component" value="Unassembled WGS sequence"/>
</dbReference>
<feature type="region of interest" description="Disordered" evidence="1">
    <location>
        <begin position="52"/>
        <end position="128"/>
    </location>
</feature>
<feature type="compositionally biased region" description="Polar residues" evidence="1">
    <location>
        <begin position="52"/>
        <end position="66"/>
    </location>
</feature>
<accession>A0A9P6QXS4</accession>
<dbReference type="AlphaFoldDB" id="A0A9P6QXS4"/>
<reference evidence="2" key="1">
    <citation type="journal article" date="2020" name="Fungal Divers.">
        <title>Resolving the Mortierellaceae phylogeny through synthesis of multi-gene phylogenetics and phylogenomics.</title>
        <authorList>
            <person name="Vandepol N."/>
            <person name="Liber J."/>
            <person name="Desiro A."/>
            <person name="Na H."/>
            <person name="Kennedy M."/>
            <person name="Barry K."/>
            <person name="Grigoriev I.V."/>
            <person name="Miller A.N."/>
            <person name="O'Donnell K."/>
            <person name="Stajich J.E."/>
            <person name="Bonito G."/>
        </authorList>
    </citation>
    <scope>NUCLEOTIDE SEQUENCE</scope>
    <source>
        <strain evidence="2">NVP60</strain>
    </source>
</reference>
<evidence type="ECO:0000256" key="1">
    <source>
        <dbReference type="SAM" id="MobiDB-lite"/>
    </source>
</evidence>
<sequence length="186" mass="19774">MLARQGWYTQYRRQRGPGGVMRKLTLENARRRKAMITLLPSSYSGINNRLSSDSGRYSSPSLSNGAGSIGDGFGANPQGINPEGNAGGVGEEGDDGNDDGNEDGNDNGNEDGNDGIDLRGAGNDSLDRATGTIQAVKRPTVKGVPEPISYQHRGLIPKARSEGSRPSPWLELVIATVAMTLVLTYR</sequence>
<dbReference type="OrthoDB" id="2416117at2759"/>
<gene>
    <name evidence="2" type="ORF">BGZ97_001829</name>
</gene>
<organism evidence="2 3">
    <name type="scientific">Linnemannia gamsii</name>
    <dbReference type="NCBI Taxonomy" id="64522"/>
    <lineage>
        <taxon>Eukaryota</taxon>
        <taxon>Fungi</taxon>
        <taxon>Fungi incertae sedis</taxon>
        <taxon>Mucoromycota</taxon>
        <taxon>Mortierellomycotina</taxon>
        <taxon>Mortierellomycetes</taxon>
        <taxon>Mortierellales</taxon>
        <taxon>Mortierellaceae</taxon>
        <taxon>Linnemannia</taxon>
    </lineage>
</organism>
<dbReference type="EMBL" id="JAAAIN010001388">
    <property type="protein sequence ID" value="KAG0303601.1"/>
    <property type="molecule type" value="Genomic_DNA"/>
</dbReference>
<protein>
    <submittedName>
        <fullName evidence="2">Uncharacterized protein</fullName>
    </submittedName>
</protein>